<proteinExistence type="predicted"/>
<dbReference type="Proteomes" id="UP000229344">
    <property type="component" value="Unassembled WGS sequence"/>
</dbReference>
<dbReference type="InterPro" id="IPR011635">
    <property type="entry name" value="CARDB"/>
</dbReference>
<dbReference type="InterPro" id="IPR013783">
    <property type="entry name" value="Ig-like_fold"/>
</dbReference>
<gene>
    <name evidence="3" type="ORF">COU16_03655</name>
</gene>
<dbReference type="Gene3D" id="2.60.40.10">
    <property type="entry name" value="Immunoglobulins"/>
    <property type="match status" value="2"/>
</dbReference>
<reference evidence="4" key="1">
    <citation type="submission" date="2017-09" db="EMBL/GenBank/DDBJ databases">
        <title>Depth-based differentiation of microbial function through sediment-hosted aquifers and enrichment of novel symbionts in the deep terrestrial subsurface.</title>
        <authorList>
            <person name="Probst A.J."/>
            <person name="Ladd B."/>
            <person name="Jarett J.K."/>
            <person name="Geller-Mcgrath D.E."/>
            <person name="Sieber C.M.K."/>
            <person name="Emerson J.B."/>
            <person name="Anantharaman K."/>
            <person name="Thomas B.C."/>
            <person name="Malmstrom R."/>
            <person name="Stieglmeier M."/>
            <person name="Klingl A."/>
            <person name="Woyke T."/>
            <person name="Ryan C.M."/>
            <person name="Banfield J.F."/>
        </authorList>
    </citation>
    <scope>NUCLEOTIDE SEQUENCE [LARGE SCALE GENOMIC DNA]</scope>
</reference>
<sequence>MMSMQHIQHILKIVSLTLFIFGGFVMLPSQVEASGTTLVAGLRAMDVNSQYCSQREGSPGYTPDTTSAGWSSLVRDTGGADISCVKVYADPGPSTKDVRICIQLENNGTYFSSVCTSWASEGTNGDSVSSWSAGKDNDGIRISVENRDMPSGQTISDVQLGIQLSKKNSGICNQPGTTQYTPIGGGWSSYAVDGGNGGYGGDFDCTKVYLNSTITTAPSPIYPTVTLTADQNPITTGGSTTLRWTSSNASSCSAIAGSGFSVSSTNGSDGISPTSSQTYTIRCYSSTGHSSSKSVNMVVNAATAPTASLSASSNSVSSGSTVTLTWSSTNATSCSGTGSGFATGNATSGTDTVNPTVDTTYTLTCTGTGGTGTDSETITIIVTGPPTVTLTATPSTFASGSSSTLTWSSSGADTCSSYGSPSFSTGNATSGSVSISPTTNTTYTIRCYNAYGYTNATATVTVTASGGTDLISATPTLYSGSLTAGSSLRFSSVVTNQGTVDTSTYFYTLFQIDVDNNGSYDWTYDSYNGTLAAANSATQVATSWTALGGTHSVRACADTHSSGGSSNNRITESDETNNCSAAYTFTVSAADLVTATPTISPTSPIAGNTITFSAVVTNQGSVDAGSSPTLFELDINNDGSYDWTGNSGVGSINAGSTRTYTPNGANSTQTTWTATAGTHTIRACADNYYPDGNFWDNRVTESDENNNCATYTFTVVNPVPTATLEVQNTTTGGAYTTNDISISNDDQIALRWSSTNATSCSGSNFSAGGTTSGTQSSITEPSPGSSTTYTLVCTGAGGTGSDPLTVTTAALSPPTLTSTQSAEPVLLGSSATFNWNLNGNTPAQCSFVGSGAPGSISAQTGSFNTTVQGETRVTLSCPGGNVSVTVRVIPKVYEE</sequence>
<evidence type="ECO:0000313" key="3">
    <source>
        <dbReference type="EMBL" id="PIR84641.1"/>
    </source>
</evidence>
<dbReference type="Pfam" id="PF07705">
    <property type="entry name" value="CARDB"/>
    <property type="match status" value="2"/>
</dbReference>
<feature type="domain" description="CARDB" evidence="2">
    <location>
        <begin position="590"/>
        <end position="710"/>
    </location>
</feature>
<feature type="domain" description="CARDB" evidence="2">
    <location>
        <begin position="470"/>
        <end position="581"/>
    </location>
</feature>
<dbReference type="AlphaFoldDB" id="A0A2H0UE21"/>
<dbReference type="EMBL" id="PFBI01000006">
    <property type="protein sequence ID" value="PIR84641.1"/>
    <property type="molecule type" value="Genomic_DNA"/>
</dbReference>
<comment type="caution">
    <text evidence="3">The sequence shown here is derived from an EMBL/GenBank/DDBJ whole genome shotgun (WGS) entry which is preliminary data.</text>
</comment>
<feature type="compositionally biased region" description="Low complexity" evidence="1">
    <location>
        <begin position="768"/>
        <end position="777"/>
    </location>
</feature>
<evidence type="ECO:0000256" key="1">
    <source>
        <dbReference type="SAM" id="MobiDB-lite"/>
    </source>
</evidence>
<evidence type="ECO:0000259" key="2">
    <source>
        <dbReference type="Pfam" id="PF07705"/>
    </source>
</evidence>
<accession>A0A2H0UE21</accession>
<protein>
    <recommendedName>
        <fullName evidence="2">CARDB domain-containing protein</fullName>
    </recommendedName>
</protein>
<evidence type="ECO:0000313" key="4">
    <source>
        <dbReference type="Proteomes" id="UP000229344"/>
    </source>
</evidence>
<organism evidence="3 4">
    <name type="scientific">Candidatus Kaiserbacteria bacterium CG10_big_fil_rev_8_21_14_0_10_47_16</name>
    <dbReference type="NCBI Taxonomy" id="1974608"/>
    <lineage>
        <taxon>Bacteria</taxon>
        <taxon>Candidatus Kaiseribacteriota</taxon>
    </lineage>
</organism>
<feature type="region of interest" description="Disordered" evidence="1">
    <location>
        <begin position="759"/>
        <end position="785"/>
    </location>
</feature>
<name>A0A2H0UE21_9BACT</name>